<dbReference type="InterPro" id="IPR004341">
    <property type="entry name" value="CAT_RNA-bd_dom"/>
</dbReference>
<dbReference type="EMBL" id="UHFR01000005">
    <property type="protein sequence ID" value="SUN77427.1"/>
    <property type="molecule type" value="Genomic_DNA"/>
</dbReference>
<dbReference type="AlphaFoldDB" id="A0A380L2E8"/>
<dbReference type="OrthoDB" id="9813552at2"/>
<keyword evidence="4" id="KW-1185">Reference proteome</keyword>
<accession>A0A380L2E8</accession>
<sequence>MRVMQSLNQNALLVEEGKKQFVVLGKGIGFGKKKGEIISEVQGLRYYEITENNPKNILESISEKNLEIAEEIAEVTAKKFKTVISAESIVSLASHLEFIHDRHQEEATFQEPFAYELKYLYAEEYNLAKWIIDYINKNYHLSLPLAEVSFFTLHFVNMQLDKNSSTNLLKLSTILTDLINVVEEKWGKKIDKESIDFSRFIVHLRYFIMRNFSAVRKEEQQATIDDFYSLAEVMYVDEMETLSCINKELSNKHDICLSKPENFYLLLHLIRLKNC</sequence>
<dbReference type="Gene3D" id="2.30.24.10">
    <property type="entry name" value="CAT RNA-binding domain"/>
    <property type="match status" value="1"/>
</dbReference>
<gene>
    <name evidence="3" type="primary">bglG</name>
    <name evidence="3" type="ORF">NCTC13765_01952</name>
</gene>
<organism evidence="3 4">
    <name type="scientific">Streptococcus massiliensis</name>
    <dbReference type="NCBI Taxonomy" id="313439"/>
    <lineage>
        <taxon>Bacteria</taxon>
        <taxon>Bacillati</taxon>
        <taxon>Bacillota</taxon>
        <taxon>Bacilli</taxon>
        <taxon>Lactobacillales</taxon>
        <taxon>Streptococcaceae</taxon>
        <taxon>Streptococcus</taxon>
    </lineage>
</organism>
<dbReference type="PROSITE" id="PS51372">
    <property type="entry name" value="PRD_2"/>
    <property type="match status" value="2"/>
</dbReference>
<evidence type="ECO:0000313" key="3">
    <source>
        <dbReference type="EMBL" id="SUN77427.1"/>
    </source>
</evidence>
<dbReference type="InterPro" id="IPR011608">
    <property type="entry name" value="PRD"/>
</dbReference>
<dbReference type="GO" id="GO:0006355">
    <property type="term" value="P:regulation of DNA-templated transcription"/>
    <property type="evidence" value="ECO:0007669"/>
    <property type="project" value="InterPro"/>
</dbReference>
<dbReference type="InterPro" id="IPR050661">
    <property type="entry name" value="BglG_antiterminators"/>
</dbReference>
<protein>
    <submittedName>
        <fullName evidence="3">Beta-glucoside operon transcriptional antiterminator</fullName>
    </submittedName>
</protein>
<dbReference type="PANTHER" id="PTHR30185:SF15">
    <property type="entry name" value="CRYPTIC BETA-GLUCOSIDE BGL OPERON ANTITERMINATOR"/>
    <property type="match status" value="1"/>
</dbReference>
<dbReference type="STRING" id="1123307.GCA_000380065_00294"/>
<name>A0A380L2E8_9STRE</name>
<dbReference type="InterPro" id="IPR036634">
    <property type="entry name" value="PRD_sf"/>
</dbReference>
<dbReference type="SUPFAM" id="SSF50151">
    <property type="entry name" value="SacY-like RNA-binding domain"/>
    <property type="match status" value="1"/>
</dbReference>
<feature type="domain" description="PRD" evidence="2">
    <location>
        <begin position="166"/>
        <end position="275"/>
    </location>
</feature>
<feature type="domain" description="PRD" evidence="2">
    <location>
        <begin position="60"/>
        <end position="165"/>
    </location>
</feature>
<evidence type="ECO:0000256" key="1">
    <source>
        <dbReference type="ARBA" id="ARBA00022737"/>
    </source>
</evidence>
<dbReference type="GO" id="GO:0003723">
    <property type="term" value="F:RNA binding"/>
    <property type="evidence" value="ECO:0007669"/>
    <property type="project" value="InterPro"/>
</dbReference>
<evidence type="ECO:0000259" key="2">
    <source>
        <dbReference type="PROSITE" id="PS51372"/>
    </source>
</evidence>
<dbReference type="Gene3D" id="1.10.1790.10">
    <property type="entry name" value="PRD domain"/>
    <property type="match status" value="2"/>
</dbReference>
<dbReference type="Proteomes" id="UP000254634">
    <property type="component" value="Unassembled WGS sequence"/>
</dbReference>
<dbReference type="InterPro" id="IPR036650">
    <property type="entry name" value="CAT_RNA-bd_dom_sf"/>
</dbReference>
<dbReference type="SMART" id="SM01061">
    <property type="entry name" value="CAT_RBD"/>
    <property type="match status" value="1"/>
</dbReference>
<keyword evidence="1" id="KW-0677">Repeat</keyword>
<dbReference type="SUPFAM" id="SSF63520">
    <property type="entry name" value="PTS-regulatory domain, PRD"/>
    <property type="match status" value="2"/>
</dbReference>
<dbReference type="Pfam" id="PF00874">
    <property type="entry name" value="PRD"/>
    <property type="match status" value="2"/>
</dbReference>
<dbReference type="Pfam" id="PF03123">
    <property type="entry name" value="CAT_RBD"/>
    <property type="match status" value="1"/>
</dbReference>
<reference evidence="3" key="1">
    <citation type="submission" date="2018-06" db="EMBL/GenBank/DDBJ databases">
        <authorList>
            <consortium name="Pathogen Informatics"/>
            <person name="Doyle S."/>
        </authorList>
    </citation>
    <scope>NUCLEOTIDE SEQUENCE [LARGE SCALE GENOMIC DNA]</scope>
    <source>
        <strain evidence="3">NCTC13765</strain>
    </source>
</reference>
<dbReference type="PANTHER" id="PTHR30185">
    <property type="entry name" value="CRYPTIC BETA-GLUCOSIDE BGL OPERON ANTITERMINATOR"/>
    <property type="match status" value="1"/>
</dbReference>
<proteinExistence type="predicted"/>
<dbReference type="RefSeq" id="WP_018370980.1">
    <property type="nucleotide sequence ID" value="NZ_UHFR01000005.1"/>
</dbReference>
<evidence type="ECO:0000313" key="4">
    <source>
        <dbReference type="Proteomes" id="UP000254634"/>
    </source>
</evidence>